<dbReference type="Proteomes" id="UP000886070">
    <property type="component" value="Unassembled WGS sequence"/>
</dbReference>
<evidence type="ECO:0000256" key="1">
    <source>
        <dbReference type="ARBA" id="ARBA00006479"/>
    </source>
</evidence>
<sequence>MAKKKSSFAIGIDVGGTNIKSLLVDREGKVLASDTRRSFGKESKEKEKVLSQLFLSIKALKEEGEKKGVSSHQIAGVGIGAPGPLNTEEGIIYQAPNIPSWKNIPIVKIVEERIKIPCFLENDANAAALGEWWLGAGRGFDYILLLTLGTGIGGGVIIKGEVYRGARGCGAEIGHMIIKEGGITCGCGARGCFEAYASATGVVKRAKALVDKGYKTLLSEKEELACEDVFEAAKKKDEIALFVVEETCRYLGIGIGNLLNIFNPEIVILSGGMAKEEKILLPLVKKYTKLFSLKSCFEKVKIVRAKLKDRAGAFGACATVLKKEGMI</sequence>
<dbReference type="PANTHER" id="PTHR18964:SF149">
    <property type="entry name" value="BIFUNCTIONAL UDP-N-ACETYLGLUCOSAMINE 2-EPIMERASE_N-ACETYLMANNOSAMINE KINASE"/>
    <property type="match status" value="1"/>
</dbReference>
<dbReference type="InterPro" id="IPR043129">
    <property type="entry name" value="ATPase_NBD"/>
</dbReference>
<comment type="similarity">
    <text evidence="1">Belongs to the ROK (NagC/XylR) family.</text>
</comment>
<evidence type="ECO:0000256" key="5">
    <source>
        <dbReference type="ARBA" id="ARBA00022741"/>
    </source>
</evidence>
<proteinExistence type="inferred from homology"/>
<dbReference type="Pfam" id="PF00480">
    <property type="entry name" value="ROK"/>
    <property type="match status" value="1"/>
</dbReference>
<dbReference type="PANTHER" id="PTHR18964">
    <property type="entry name" value="ROK (REPRESSOR, ORF, KINASE) FAMILY"/>
    <property type="match status" value="1"/>
</dbReference>
<evidence type="ECO:0000256" key="7">
    <source>
        <dbReference type="ARBA" id="ARBA00022840"/>
    </source>
</evidence>
<dbReference type="NCBIfam" id="TIGR00744">
    <property type="entry name" value="ROK_glcA_fam"/>
    <property type="match status" value="1"/>
</dbReference>
<evidence type="ECO:0000313" key="9">
    <source>
        <dbReference type="EMBL" id="HHF98755.1"/>
    </source>
</evidence>
<dbReference type="SUPFAM" id="SSF53067">
    <property type="entry name" value="Actin-like ATPase domain"/>
    <property type="match status" value="1"/>
</dbReference>
<comment type="caution">
    <text evidence="9">The sequence shown here is derived from an EMBL/GenBank/DDBJ whole genome shotgun (WGS) entry which is preliminary data.</text>
</comment>
<evidence type="ECO:0000256" key="4">
    <source>
        <dbReference type="ARBA" id="ARBA00022679"/>
    </source>
</evidence>
<evidence type="ECO:0000256" key="2">
    <source>
        <dbReference type="ARBA" id="ARBA00012323"/>
    </source>
</evidence>
<dbReference type="InterPro" id="IPR000600">
    <property type="entry name" value="ROK"/>
</dbReference>
<dbReference type="GO" id="GO:0005737">
    <property type="term" value="C:cytoplasm"/>
    <property type="evidence" value="ECO:0007669"/>
    <property type="project" value="InterPro"/>
</dbReference>
<dbReference type="GO" id="GO:0004340">
    <property type="term" value="F:glucokinase activity"/>
    <property type="evidence" value="ECO:0007669"/>
    <property type="project" value="UniProtKB-EC"/>
</dbReference>
<dbReference type="EC" id="2.7.1.2" evidence="2"/>
<dbReference type="AlphaFoldDB" id="A0A7V5HZF5"/>
<dbReference type="GO" id="GO:0006096">
    <property type="term" value="P:glycolytic process"/>
    <property type="evidence" value="ECO:0007669"/>
    <property type="project" value="InterPro"/>
</dbReference>
<name>A0A7V5HZF5_UNCAE</name>
<keyword evidence="7" id="KW-0067">ATP-binding</keyword>
<gene>
    <name evidence="9" type="ORF">ENL39_04645</name>
</gene>
<accession>A0A7V5HZF5</accession>
<evidence type="ECO:0000256" key="6">
    <source>
        <dbReference type="ARBA" id="ARBA00022777"/>
    </source>
</evidence>
<dbReference type="InterPro" id="IPR049874">
    <property type="entry name" value="ROK_cs"/>
</dbReference>
<dbReference type="Gene3D" id="3.30.420.40">
    <property type="match status" value="2"/>
</dbReference>
<keyword evidence="6" id="KW-0418">Kinase</keyword>
<keyword evidence="4 9" id="KW-0808">Transferase</keyword>
<dbReference type="GO" id="GO:0005524">
    <property type="term" value="F:ATP binding"/>
    <property type="evidence" value="ECO:0007669"/>
    <property type="project" value="UniProtKB-KW"/>
</dbReference>
<dbReference type="EMBL" id="DRTT01000130">
    <property type="protein sequence ID" value="HHF98755.1"/>
    <property type="molecule type" value="Genomic_DNA"/>
</dbReference>
<keyword evidence="5" id="KW-0547">Nucleotide-binding</keyword>
<dbReference type="InterPro" id="IPR004654">
    <property type="entry name" value="ROK_glcA"/>
</dbReference>
<reference evidence="9" key="1">
    <citation type="journal article" date="2020" name="mSystems">
        <title>Genome- and Community-Level Interaction Insights into Carbon Utilization and Element Cycling Functions of Hydrothermarchaeota in Hydrothermal Sediment.</title>
        <authorList>
            <person name="Zhou Z."/>
            <person name="Liu Y."/>
            <person name="Xu W."/>
            <person name="Pan J."/>
            <person name="Luo Z.H."/>
            <person name="Li M."/>
        </authorList>
    </citation>
    <scope>NUCLEOTIDE SEQUENCE [LARGE SCALE GENOMIC DNA]</scope>
    <source>
        <strain evidence="9">HyVt-92</strain>
    </source>
</reference>
<evidence type="ECO:0000256" key="8">
    <source>
        <dbReference type="ARBA" id="ARBA00032386"/>
    </source>
</evidence>
<protein>
    <recommendedName>
        <fullName evidence="3">Glucokinase</fullName>
        <ecNumber evidence="2">2.7.1.2</ecNumber>
    </recommendedName>
    <alternativeName>
        <fullName evidence="8">Glucose kinase</fullName>
    </alternativeName>
</protein>
<organism evidence="9">
    <name type="scientific">Aerophobetes bacterium</name>
    <dbReference type="NCBI Taxonomy" id="2030807"/>
    <lineage>
        <taxon>Bacteria</taxon>
        <taxon>Candidatus Aerophobota</taxon>
    </lineage>
</organism>
<dbReference type="PROSITE" id="PS01125">
    <property type="entry name" value="ROK"/>
    <property type="match status" value="1"/>
</dbReference>
<evidence type="ECO:0000256" key="3">
    <source>
        <dbReference type="ARBA" id="ARBA00014701"/>
    </source>
</evidence>